<keyword evidence="5 7" id="KW-1133">Transmembrane helix</keyword>
<organism evidence="10 11">
    <name type="scientific">Kineococcus gynurae</name>
    <dbReference type="NCBI Taxonomy" id="452979"/>
    <lineage>
        <taxon>Bacteria</taxon>
        <taxon>Bacillati</taxon>
        <taxon>Actinomycetota</taxon>
        <taxon>Actinomycetes</taxon>
        <taxon>Kineosporiales</taxon>
        <taxon>Kineosporiaceae</taxon>
        <taxon>Kineococcus</taxon>
    </lineage>
</organism>
<dbReference type="Pfam" id="PF00528">
    <property type="entry name" value="BPD_transp_1"/>
    <property type="match status" value="1"/>
</dbReference>
<feature type="region of interest" description="Disordered" evidence="8">
    <location>
        <begin position="1"/>
        <end position="22"/>
    </location>
</feature>
<feature type="transmembrane region" description="Helical" evidence="7">
    <location>
        <begin position="174"/>
        <end position="196"/>
    </location>
</feature>
<feature type="transmembrane region" description="Helical" evidence="7">
    <location>
        <begin position="216"/>
        <end position="237"/>
    </location>
</feature>
<evidence type="ECO:0000256" key="1">
    <source>
        <dbReference type="ARBA" id="ARBA00004651"/>
    </source>
</evidence>
<evidence type="ECO:0000313" key="11">
    <source>
        <dbReference type="Proteomes" id="UP001589748"/>
    </source>
</evidence>
<accession>A0ABV5LXB0</accession>
<feature type="transmembrane region" description="Helical" evidence="7">
    <location>
        <begin position="124"/>
        <end position="144"/>
    </location>
</feature>
<sequence>MSAPAPAAVPVPTPAEPAPPPRRRPASGGFLFVVPFLVFYALFTLVPVGWGFGMSFQQVSLVGAPTRWAGLDNYAELFGDAMVWTTLGHTLLFTVLSTVPLVLVALVTAVLVHTGVRGQWFWRFTIFAPYLLPVSTVVLIWNWLMQGDFGFLNQALTAVGLPAVGWLSSESVALLSVVLITVWWTVGFNFLLYLAALQAIPATVYEAAAIDGAGGWRRAVSITLPLLAPTTALVVVLQILSSLKLFDQAYILFGGSGGPGQAAAPVLQYVYDTGFVNYRLGYASAISYVFFALVVAVSLGQFWLTRRRARSVA</sequence>
<dbReference type="InterPro" id="IPR000515">
    <property type="entry name" value="MetI-like"/>
</dbReference>
<proteinExistence type="inferred from homology"/>
<dbReference type="Proteomes" id="UP001589748">
    <property type="component" value="Unassembled WGS sequence"/>
</dbReference>
<keyword evidence="11" id="KW-1185">Reference proteome</keyword>
<dbReference type="PANTHER" id="PTHR30193">
    <property type="entry name" value="ABC TRANSPORTER PERMEASE PROTEIN"/>
    <property type="match status" value="1"/>
</dbReference>
<name>A0ABV5LXB0_9ACTN</name>
<feature type="transmembrane region" description="Helical" evidence="7">
    <location>
        <begin position="30"/>
        <end position="52"/>
    </location>
</feature>
<dbReference type="PROSITE" id="PS50928">
    <property type="entry name" value="ABC_TM1"/>
    <property type="match status" value="1"/>
</dbReference>
<feature type="transmembrane region" description="Helical" evidence="7">
    <location>
        <begin position="282"/>
        <end position="304"/>
    </location>
</feature>
<evidence type="ECO:0000313" key="10">
    <source>
        <dbReference type="EMBL" id="MFB9378641.1"/>
    </source>
</evidence>
<dbReference type="SUPFAM" id="SSF161098">
    <property type="entry name" value="MetI-like"/>
    <property type="match status" value="1"/>
</dbReference>
<reference evidence="10 11" key="1">
    <citation type="submission" date="2024-09" db="EMBL/GenBank/DDBJ databases">
        <authorList>
            <person name="Sun Q."/>
            <person name="Mori K."/>
        </authorList>
    </citation>
    <scope>NUCLEOTIDE SEQUENCE [LARGE SCALE GENOMIC DNA]</scope>
    <source>
        <strain evidence="10 11">TISTR 1856</strain>
    </source>
</reference>
<evidence type="ECO:0000256" key="7">
    <source>
        <dbReference type="RuleBase" id="RU363032"/>
    </source>
</evidence>
<dbReference type="Gene3D" id="1.10.3720.10">
    <property type="entry name" value="MetI-like"/>
    <property type="match status" value="1"/>
</dbReference>
<evidence type="ECO:0000256" key="4">
    <source>
        <dbReference type="ARBA" id="ARBA00022692"/>
    </source>
</evidence>
<evidence type="ECO:0000256" key="3">
    <source>
        <dbReference type="ARBA" id="ARBA00022475"/>
    </source>
</evidence>
<keyword evidence="6 7" id="KW-0472">Membrane</keyword>
<evidence type="ECO:0000256" key="5">
    <source>
        <dbReference type="ARBA" id="ARBA00022989"/>
    </source>
</evidence>
<comment type="caution">
    <text evidence="10">The sequence shown here is derived from an EMBL/GenBank/DDBJ whole genome shotgun (WGS) entry which is preliminary data.</text>
</comment>
<dbReference type="InterPro" id="IPR051393">
    <property type="entry name" value="ABC_transporter_permease"/>
</dbReference>
<dbReference type="InterPro" id="IPR035906">
    <property type="entry name" value="MetI-like_sf"/>
</dbReference>
<evidence type="ECO:0000256" key="2">
    <source>
        <dbReference type="ARBA" id="ARBA00022448"/>
    </source>
</evidence>
<evidence type="ECO:0000256" key="6">
    <source>
        <dbReference type="ARBA" id="ARBA00023136"/>
    </source>
</evidence>
<dbReference type="EMBL" id="JBHMDM010000007">
    <property type="protein sequence ID" value="MFB9378641.1"/>
    <property type="molecule type" value="Genomic_DNA"/>
</dbReference>
<comment type="similarity">
    <text evidence="7">Belongs to the binding-protein-dependent transport system permease family.</text>
</comment>
<dbReference type="PANTHER" id="PTHR30193:SF41">
    <property type="entry name" value="DIACETYLCHITOBIOSE UPTAKE SYSTEM PERMEASE PROTEIN NGCF"/>
    <property type="match status" value="1"/>
</dbReference>
<keyword evidence="3" id="KW-1003">Cell membrane</keyword>
<feature type="compositionally biased region" description="Pro residues" evidence="8">
    <location>
        <begin position="7"/>
        <end position="20"/>
    </location>
</feature>
<evidence type="ECO:0000256" key="8">
    <source>
        <dbReference type="SAM" id="MobiDB-lite"/>
    </source>
</evidence>
<protein>
    <submittedName>
        <fullName evidence="10">Carbohydrate ABC transporter permease</fullName>
    </submittedName>
</protein>
<dbReference type="CDD" id="cd06261">
    <property type="entry name" value="TM_PBP2"/>
    <property type="match status" value="1"/>
</dbReference>
<feature type="transmembrane region" description="Helical" evidence="7">
    <location>
        <begin position="91"/>
        <end position="112"/>
    </location>
</feature>
<feature type="domain" description="ABC transmembrane type-1" evidence="9">
    <location>
        <begin position="87"/>
        <end position="301"/>
    </location>
</feature>
<evidence type="ECO:0000259" key="9">
    <source>
        <dbReference type="PROSITE" id="PS50928"/>
    </source>
</evidence>
<keyword evidence="4 7" id="KW-0812">Transmembrane</keyword>
<dbReference type="RefSeq" id="WP_380136662.1">
    <property type="nucleotide sequence ID" value="NZ_JBHLUI010000008.1"/>
</dbReference>
<gene>
    <name evidence="10" type="ORF">ACFFVI_16885</name>
</gene>
<keyword evidence="2 7" id="KW-0813">Transport</keyword>
<comment type="subcellular location">
    <subcellularLocation>
        <location evidence="1 7">Cell membrane</location>
        <topology evidence="1 7">Multi-pass membrane protein</topology>
    </subcellularLocation>
</comment>